<dbReference type="AlphaFoldDB" id="F9DR62"/>
<accession>F9DR62</accession>
<proteinExistence type="predicted"/>
<dbReference type="HOGENOM" id="CLU_959427_0_0_9"/>
<dbReference type="eggNOG" id="ENOG503438C">
    <property type="taxonomic scope" value="Bacteria"/>
</dbReference>
<gene>
    <name evidence="1" type="ORF">HMPREF9372_1292</name>
</gene>
<name>F9DR62_9BACL</name>
<comment type="caution">
    <text evidence="1">The sequence shown here is derived from an EMBL/GenBank/DDBJ whole genome shotgun (WGS) entry which is preliminary data.</text>
</comment>
<reference evidence="1 2" key="1">
    <citation type="submission" date="2011-04" db="EMBL/GenBank/DDBJ databases">
        <authorList>
            <person name="Muzny D."/>
            <person name="Qin X."/>
            <person name="Deng J."/>
            <person name="Jiang H."/>
            <person name="Liu Y."/>
            <person name="Qu J."/>
            <person name="Song X.-Z."/>
            <person name="Zhang L."/>
            <person name="Thornton R."/>
            <person name="Coyle M."/>
            <person name="Francisco L."/>
            <person name="Jackson L."/>
            <person name="Javaid M."/>
            <person name="Korchina V."/>
            <person name="Kovar C."/>
            <person name="Mata R."/>
            <person name="Mathew T."/>
            <person name="Ngo R."/>
            <person name="Nguyen L."/>
            <person name="Nguyen N."/>
            <person name="Okwuonu G."/>
            <person name="Ongeri F."/>
            <person name="Pham C."/>
            <person name="Simmons D."/>
            <person name="Wilczek-Boney K."/>
            <person name="Hale W."/>
            <person name="Jakkamsetti A."/>
            <person name="Pham P."/>
            <person name="Ruth R."/>
            <person name="San Lucas F."/>
            <person name="Warren J."/>
            <person name="Zhang J."/>
            <person name="Zhao Z."/>
            <person name="Zhou C."/>
            <person name="Zhu D."/>
            <person name="Lee S."/>
            <person name="Bess C."/>
            <person name="Blankenburg K."/>
            <person name="Forbes L."/>
            <person name="Fu Q."/>
            <person name="Gubbala S."/>
            <person name="Hirani K."/>
            <person name="Jayaseelan J.C."/>
            <person name="Lara F."/>
            <person name="Munidasa M."/>
            <person name="Palculict T."/>
            <person name="Patil S."/>
            <person name="Pu L.-L."/>
            <person name="Saada N."/>
            <person name="Tang L."/>
            <person name="Weissenberger G."/>
            <person name="Zhu Y."/>
            <person name="Hemphill L."/>
            <person name="Shang Y."/>
            <person name="Youmans B."/>
            <person name="Ayvaz T."/>
            <person name="Ross M."/>
            <person name="Santibanez J."/>
            <person name="Aqrawi P."/>
            <person name="Gross S."/>
            <person name="Joshi V."/>
            <person name="Fowler G."/>
            <person name="Nazareth L."/>
            <person name="Reid J."/>
            <person name="Worley K."/>
            <person name="Petrosino J."/>
            <person name="Highlander S."/>
            <person name="Gibbs R."/>
        </authorList>
    </citation>
    <scope>NUCLEOTIDE SEQUENCE [LARGE SCALE GENOMIC DNA]</scope>
    <source>
        <strain evidence="1 2">2681</strain>
    </source>
</reference>
<sequence>MSIGGTNMIDYSALPGSFATPALEAAVSEGLYYTVTAGKDETPIYKELNQRLTKLEKSKEIHVEEFQAIEQSSADLVFNIEAKEEVELRIDWLKRLYEVKGSLPSVSTSTEVERLRMMLSPVQTCPLKTELLAELNHFAETLPIEVEPVTLSVFDRVMELAIERAGDDFINLGKSGREHVINNLLKKFGEDVPVASIQEAVSALEGQVDSLVEVKDTQVLQAQLETLPLSNYSRLSSERKQLVTEQLIETRHWKGLASLDRLIRQLDAKISAAEEQEMMKSMESGIVTSLDISRLEGLAIQIR</sequence>
<dbReference type="EMBL" id="AFPZ01000034">
    <property type="protein sequence ID" value="EGQ26751.1"/>
    <property type="molecule type" value="Genomic_DNA"/>
</dbReference>
<evidence type="ECO:0000313" key="2">
    <source>
        <dbReference type="Proteomes" id="UP000005316"/>
    </source>
</evidence>
<protein>
    <submittedName>
        <fullName evidence="1">Uncharacterized protein</fullName>
    </submittedName>
</protein>
<organism evidence="1 2">
    <name type="scientific">Sporosarcina newyorkensis 2681</name>
    <dbReference type="NCBI Taxonomy" id="1027292"/>
    <lineage>
        <taxon>Bacteria</taxon>
        <taxon>Bacillati</taxon>
        <taxon>Bacillota</taxon>
        <taxon>Bacilli</taxon>
        <taxon>Bacillales</taxon>
        <taxon>Caryophanaceae</taxon>
        <taxon>Sporosarcina</taxon>
    </lineage>
</organism>
<dbReference type="Proteomes" id="UP000005316">
    <property type="component" value="Unassembled WGS sequence"/>
</dbReference>
<evidence type="ECO:0000313" key="1">
    <source>
        <dbReference type="EMBL" id="EGQ26751.1"/>
    </source>
</evidence>